<gene>
    <name evidence="1" type="ORF">LCGC14_1530200</name>
</gene>
<dbReference type="InterPro" id="IPR043472">
    <property type="entry name" value="Macro_dom-like"/>
</dbReference>
<dbReference type="Gene3D" id="3.40.220.10">
    <property type="entry name" value="Leucine Aminopeptidase, subunit E, domain 1"/>
    <property type="match status" value="1"/>
</dbReference>
<sequence>MRVLRGSLWDSGLNNCVRVVPVNLGWKNTRENVMGRGVAKQAAERYPMLPSWYGWRCEAMADTELTRLYRYRDLVLFPVKPLDRLLPHLSWKQTASLELVERSTKQLKVFFTGADTVALPLVGCGNGGLNPRDVLPILKEHLQNDRFLLILTNTSYKELQPWL</sequence>
<organism evidence="1">
    <name type="scientific">marine sediment metagenome</name>
    <dbReference type="NCBI Taxonomy" id="412755"/>
    <lineage>
        <taxon>unclassified sequences</taxon>
        <taxon>metagenomes</taxon>
        <taxon>ecological metagenomes</taxon>
    </lineage>
</organism>
<protein>
    <submittedName>
        <fullName evidence="1">Uncharacterized protein</fullName>
    </submittedName>
</protein>
<proteinExistence type="predicted"/>
<comment type="caution">
    <text evidence="1">The sequence shown here is derived from an EMBL/GenBank/DDBJ whole genome shotgun (WGS) entry which is preliminary data.</text>
</comment>
<accession>A0A0F9LX02</accession>
<dbReference type="EMBL" id="LAZR01011457">
    <property type="protein sequence ID" value="KKM61592.1"/>
    <property type="molecule type" value="Genomic_DNA"/>
</dbReference>
<dbReference type="AlphaFoldDB" id="A0A0F9LX02"/>
<name>A0A0F9LX02_9ZZZZ</name>
<evidence type="ECO:0000313" key="1">
    <source>
        <dbReference type="EMBL" id="KKM61592.1"/>
    </source>
</evidence>
<dbReference type="SUPFAM" id="SSF52949">
    <property type="entry name" value="Macro domain-like"/>
    <property type="match status" value="1"/>
</dbReference>
<reference evidence="1" key="1">
    <citation type="journal article" date="2015" name="Nature">
        <title>Complex archaea that bridge the gap between prokaryotes and eukaryotes.</title>
        <authorList>
            <person name="Spang A."/>
            <person name="Saw J.H."/>
            <person name="Jorgensen S.L."/>
            <person name="Zaremba-Niedzwiedzka K."/>
            <person name="Martijn J."/>
            <person name="Lind A.E."/>
            <person name="van Eijk R."/>
            <person name="Schleper C."/>
            <person name="Guy L."/>
            <person name="Ettema T.J."/>
        </authorList>
    </citation>
    <scope>NUCLEOTIDE SEQUENCE</scope>
</reference>